<name>A0AAW1PJX0_9CHLO</name>
<keyword evidence="1" id="KW-0853">WD repeat</keyword>
<dbReference type="InterPro" id="IPR001680">
    <property type="entry name" value="WD40_rpt"/>
</dbReference>
<evidence type="ECO:0000256" key="3">
    <source>
        <dbReference type="SAM" id="MobiDB-lite"/>
    </source>
</evidence>
<dbReference type="InterPro" id="IPR015943">
    <property type="entry name" value="WD40/YVTN_repeat-like_dom_sf"/>
</dbReference>
<feature type="coiled-coil region" evidence="2">
    <location>
        <begin position="719"/>
        <end position="764"/>
    </location>
</feature>
<dbReference type="Proteomes" id="UP001465755">
    <property type="component" value="Unassembled WGS sequence"/>
</dbReference>
<dbReference type="PROSITE" id="PS50294">
    <property type="entry name" value="WD_REPEATS_REGION"/>
    <property type="match status" value="1"/>
</dbReference>
<keyword evidence="2" id="KW-0175">Coiled coil</keyword>
<dbReference type="Gene3D" id="1.10.287.1490">
    <property type="match status" value="1"/>
</dbReference>
<dbReference type="SUPFAM" id="SSF50978">
    <property type="entry name" value="WD40 repeat-like"/>
    <property type="match status" value="2"/>
</dbReference>
<gene>
    <name evidence="4" type="ORF">WJX73_002768</name>
</gene>
<dbReference type="Pfam" id="PF00400">
    <property type="entry name" value="WD40"/>
    <property type="match status" value="1"/>
</dbReference>
<feature type="repeat" description="WD" evidence="1">
    <location>
        <begin position="501"/>
        <end position="542"/>
    </location>
</feature>
<dbReference type="PANTHER" id="PTHR32215:SF0">
    <property type="entry name" value="CILIA- AND FLAGELLA-ASSOCIATED PROTEIN 57"/>
    <property type="match status" value="1"/>
</dbReference>
<keyword evidence="5" id="KW-1185">Reference proteome</keyword>
<comment type="caution">
    <text evidence="4">The sequence shown here is derived from an EMBL/GenBank/DDBJ whole genome shotgun (WGS) entry which is preliminary data.</text>
</comment>
<dbReference type="EMBL" id="JALJOQ010000016">
    <property type="protein sequence ID" value="KAK9809751.1"/>
    <property type="molecule type" value="Genomic_DNA"/>
</dbReference>
<proteinExistence type="predicted"/>
<protein>
    <recommendedName>
        <fullName evidence="6">Cilia- and flagella-associated protein 57</fullName>
    </recommendedName>
</protein>
<reference evidence="4 5" key="1">
    <citation type="journal article" date="2024" name="Nat. Commun.">
        <title>Phylogenomics reveals the evolutionary origins of lichenization in chlorophyte algae.</title>
        <authorList>
            <person name="Puginier C."/>
            <person name="Libourel C."/>
            <person name="Otte J."/>
            <person name="Skaloud P."/>
            <person name="Haon M."/>
            <person name="Grisel S."/>
            <person name="Petersen M."/>
            <person name="Berrin J.G."/>
            <person name="Delaux P.M."/>
            <person name="Dal Grande F."/>
            <person name="Keller J."/>
        </authorList>
    </citation>
    <scope>NUCLEOTIDE SEQUENCE [LARGE SCALE GENOMIC DNA]</scope>
    <source>
        <strain evidence="4 5">SAG 2036</strain>
    </source>
</reference>
<evidence type="ECO:0000313" key="4">
    <source>
        <dbReference type="EMBL" id="KAK9809751.1"/>
    </source>
</evidence>
<evidence type="ECO:0008006" key="6">
    <source>
        <dbReference type="Google" id="ProtNLM"/>
    </source>
</evidence>
<sequence>MATSTLVPNPRHIFGQSGCTADNLHWQSEHTAVFAAGQHVVLYTPELKSQQILSGAPETDSISALCMSSNRKFLAVGERAAKATVTVFDLTSLKRRKVLMSTIAGGKDIVSMAFSPDARFLAVQYGAPDWNLALWTWEKARMAGSTRTSNATANPVRQVLFSPFVAADGSAQVSVVGLSICKSFRCSDVGGLKPVPIALSHRPDLDLTCHAWLSGGEVERVVGGTEAGELVYMEGQENLEPIQCGAPVRSMAAYSRGLAVGLANGKLMVFGKEAQGDGLAPLCLLREVTAGTNIGTMPSSAPNARALHASKSMAPRHGAGPENRIGARVNGGALISMAISPSEDTLGLLTLDKRMLTYNLGSVDATNIDLVPLVAAGPQCHCGEVVAMATCVRKPLLASISSDQTVRLWNYRDKGLELAKSFDEQVTSVALHPTGLFLLVGFSDRLRMLSILMDDLKAMKEFVIKACSDCCFSHGGHLFAAQSGSMIHIYNTYTFEPVASLRGHGAKVRCMAWLPDDARIVSAGEDGAVYEWRLSDQRRLRDHVVKGCSYTSVALGPGGRCMYATGNDRKLRELEESSNGTAMTAEIDTGCLLTRLAVPQSGRFVVAGTETGRVRLYKLPLTGEYAEVKVGKGSITQLALGMEDCYLYAACTEGSVSVLDMPPSTATLGPRKDLAELNFAEEVLVGKAEMDDKRNRIRDLGLQVAEMAMQHEYQTRLQAANAQETLRLAREEAAREEASLRARNVALQRAKEEQEAEHERSVKKLELSHQAWVQHMESQHGQRLGAEAERYSALQRDLKAEKDLGASERQALLDAHSKEKQDLSASHTVQLQAGARELEAKQVAGRQAVREGEEMRAQIEVDADREVEMQRERYEAQLALERDAGQRHRAENIVLQRKVGDMGAQLEGAKSECATLTAHRAQLQERVEELRSDVANLQRECQERDDLLLDKDRRIAEAKAAMGEMQKLKFVLEYKVDELRSQAQPREQKLSALAAQISEMDKELGRYHTTNASMHAALADANKQQAALRQEVTQSFFATRTLEAHKRQVQGHIAAAAELIQSPEALKAAVVTMYQAHVEGGGAALRADPNLEQEYARQRDFLEKEVTDLKARLQHDASSASRNHKKVLQENMQLVKEIAALRQDLKTLQAGRNGTPHASARRLSGGKSLAPNTVNGQSKQRESAGTEDIRNMGLADLIPARVSVS</sequence>
<evidence type="ECO:0000256" key="2">
    <source>
        <dbReference type="SAM" id="Coils"/>
    </source>
</evidence>
<dbReference type="PROSITE" id="PS50082">
    <property type="entry name" value="WD_REPEATS_2"/>
    <property type="match status" value="1"/>
</dbReference>
<evidence type="ECO:0000313" key="5">
    <source>
        <dbReference type="Proteomes" id="UP001465755"/>
    </source>
</evidence>
<organism evidence="4 5">
    <name type="scientific">Symbiochloris irregularis</name>
    <dbReference type="NCBI Taxonomy" id="706552"/>
    <lineage>
        <taxon>Eukaryota</taxon>
        <taxon>Viridiplantae</taxon>
        <taxon>Chlorophyta</taxon>
        <taxon>core chlorophytes</taxon>
        <taxon>Trebouxiophyceae</taxon>
        <taxon>Trebouxiales</taxon>
        <taxon>Trebouxiaceae</taxon>
        <taxon>Symbiochloris</taxon>
    </lineage>
</organism>
<evidence type="ECO:0000256" key="1">
    <source>
        <dbReference type="PROSITE-ProRule" id="PRU00221"/>
    </source>
</evidence>
<dbReference type="Gene3D" id="2.130.10.10">
    <property type="entry name" value="YVTN repeat-like/Quinoprotein amine dehydrogenase"/>
    <property type="match status" value="3"/>
</dbReference>
<accession>A0AAW1PJX0</accession>
<dbReference type="SMART" id="SM00320">
    <property type="entry name" value="WD40"/>
    <property type="match status" value="8"/>
</dbReference>
<feature type="region of interest" description="Disordered" evidence="3">
    <location>
        <begin position="1149"/>
        <end position="1190"/>
    </location>
</feature>
<dbReference type="AlphaFoldDB" id="A0AAW1PJX0"/>
<feature type="coiled-coil region" evidence="2">
    <location>
        <begin position="906"/>
        <end position="947"/>
    </location>
</feature>
<feature type="compositionally biased region" description="Basic and acidic residues" evidence="3">
    <location>
        <begin position="1179"/>
        <end position="1190"/>
    </location>
</feature>
<dbReference type="PANTHER" id="PTHR32215">
    <property type="entry name" value="CILIA- AND FLAGELLA-ASSOCIATED PROTEIN 57"/>
    <property type="match status" value="1"/>
</dbReference>
<dbReference type="InterPro" id="IPR052993">
    <property type="entry name" value="CFA-57"/>
</dbReference>
<dbReference type="InterPro" id="IPR036322">
    <property type="entry name" value="WD40_repeat_dom_sf"/>
</dbReference>